<protein>
    <submittedName>
        <fullName evidence="1">Uncharacterized protein</fullName>
    </submittedName>
</protein>
<gene>
    <name evidence="1" type="ORF">MERR_LOCUS16410</name>
</gene>
<dbReference type="EMBL" id="CACVBM020001077">
    <property type="protein sequence ID" value="CAA7029175.1"/>
    <property type="molecule type" value="Genomic_DNA"/>
</dbReference>
<dbReference type="AlphaFoldDB" id="A0A6D2IQ10"/>
<organism evidence="1 2">
    <name type="scientific">Microthlaspi erraticum</name>
    <dbReference type="NCBI Taxonomy" id="1685480"/>
    <lineage>
        <taxon>Eukaryota</taxon>
        <taxon>Viridiplantae</taxon>
        <taxon>Streptophyta</taxon>
        <taxon>Embryophyta</taxon>
        <taxon>Tracheophyta</taxon>
        <taxon>Spermatophyta</taxon>
        <taxon>Magnoliopsida</taxon>
        <taxon>eudicotyledons</taxon>
        <taxon>Gunneridae</taxon>
        <taxon>Pentapetalae</taxon>
        <taxon>rosids</taxon>
        <taxon>malvids</taxon>
        <taxon>Brassicales</taxon>
        <taxon>Brassicaceae</taxon>
        <taxon>Coluteocarpeae</taxon>
        <taxon>Microthlaspi</taxon>
    </lineage>
</organism>
<sequence length="197" mass="21510">MDLVVGQSILADSAKSISGPLARYLLLPQLPVDSALHPADWFCRPRPQSCRRGLSTVPVVLFCRPLGLNRLFRPSGFVDHSVLIVLGQPVLLGAPTTIVSPRSIDRSGRSCLATARLNHDPPDHVWPCTVKQPLGNRSHRLVIDPDRSVVGSPIRFPSVRTSDPSAHRLDRIAALLRPFSADRFLDCAVVTVRVIGP</sequence>
<keyword evidence="2" id="KW-1185">Reference proteome</keyword>
<proteinExistence type="predicted"/>
<comment type="caution">
    <text evidence="1">The sequence shown here is derived from an EMBL/GenBank/DDBJ whole genome shotgun (WGS) entry which is preliminary data.</text>
</comment>
<evidence type="ECO:0000313" key="1">
    <source>
        <dbReference type="EMBL" id="CAA7029175.1"/>
    </source>
</evidence>
<evidence type="ECO:0000313" key="2">
    <source>
        <dbReference type="Proteomes" id="UP000467841"/>
    </source>
</evidence>
<reference evidence="1" key="1">
    <citation type="submission" date="2020-01" db="EMBL/GenBank/DDBJ databases">
        <authorList>
            <person name="Mishra B."/>
        </authorList>
    </citation>
    <scope>NUCLEOTIDE SEQUENCE [LARGE SCALE GENOMIC DNA]</scope>
</reference>
<name>A0A6D2IQ10_9BRAS</name>
<dbReference type="Proteomes" id="UP000467841">
    <property type="component" value="Unassembled WGS sequence"/>
</dbReference>
<accession>A0A6D2IQ10</accession>